<sequence length="121" mass="14153">MSEDHKPQQILPELDEKSATSQGLKQDDGDEIVAADEELVSSNDQEECKTPTSSDHKIPRIRSCPPTPRKKERKLLLQKRKFSEMEFFEASNRDEVESFFRSNFELARVESCRMKRRCRSF</sequence>
<dbReference type="Proteomes" id="UP000091857">
    <property type="component" value="Chromosome 11"/>
</dbReference>
<organism evidence="4 5">
    <name type="scientific">Manihot esculenta</name>
    <name type="common">Cassava</name>
    <name type="synonym">Jatropha manihot</name>
    <dbReference type="NCBI Taxonomy" id="3983"/>
    <lineage>
        <taxon>Eukaryota</taxon>
        <taxon>Viridiplantae</taxon>
        <taxon>Streptophyta</taxon>
        <taxon>Embryophyta</taxon>
        <taxon>Tracheophyta</taxon>
        <taxon>Spermatophyta</taxon>
        <taxon>Magnoliopsida</taxon>
        <taxon>eudicotyledons</taxon>
        <taxon>Gunneridae</taxon>
        <taxon>Pentapetalae</taxon>
        <taxon>rosids</taxon>
        <taxon>fabids</taxon>
        <taxon>Malpighiales</taxon>
        <taxon>Euphorbiaceae</taxon>
        <taxon>Crotonoideae</taxon>
        <taxon>Manihoteae</taxon>
        <taxon>Manihot</taxon>
    </lineage>
</organism>
<proteinExistence type="predicted"/>
<reference evidence="5" key="1">
    <citation type="journal article" date="2016" name="Nat. Biotechnol.">
        <title>Sequencing wild and cultivated cassava and related species reveals extensive interspecific hybridization and genetic diversity.</title>
        <authorList>
            <person name="Bredeson J.V."/>
            <person name="Lyons J.B."/>
            <person name="Prochnik S.E."/>
            <person name="Wu G.A."/>
            <person name="Ha C.M."/>
            <person name="Edsinger-Gonzales E."/>
            <person name="Grimwood J."/>
            <person name="Schmutz J."/>
            <person name="Rabbi I.Y."/>
            <person name="Egesi C."/>
            <person name="Nauluvula P."/>
            <person name="Lebot V."/>
            <person name="Ndunguru J."/>
            <person name="Mkamilo G."/>
            <person name="Bart R.S."/>
            <person name="Setter T.L."/>
            <person name="Gleadow R.M."/>
            <person name="Kulakow P."/>
            <person name="Ferguson M.E."/>
            <person name="Rounsley S."/>
            <person name="Rokhsar D.S."/>
        </authorList>
    </citation>
    <scope>NUCLEOTIDE SEQUENCE [LARGE SCALE GENOMIC DNA]</scope>
    <source>
        <strain evidence="5">cv. AM560-2</strain>
    </source>
</reference>
<dbReference type="GO" id="GO:0032875">
    <property type="term" value="P:regulation of DNA endoreduplication"/>
    <property type="evidence" value="ECO:0007669"/>
    <property type="project" value="InterPro"/>
</dbReference>
<dbReference type="GO" id="GO:0004860">
    <property type="term" value="F:protein kinase inhibitor activity"/>
    <property type="evidence" value="ECO:0007669"/>
    <property type="project" value="UniProtKB-KW"/>
</dbReference>
<accession>A0A2C9V372</accession>
<evidence type="ECO:0008006" key="6">
    <source>
        <dbReference type="Google" id="ProtNLM"/>
    </source>
</evidence>
<feature type="compositionally biased region" description="Basic and acidic residues" evidence="3">
    <location>
        <begin position="46"/>
        <end position="58"/>
    </location>
</feature>
<keyword evidence="1" id="KW-0649">Protein kinase inhibitor</keyword>
<feature type="compositionally biased region" description="Acidic residues" evidence="3">
    <location>
        <begin position="28"/>
        <end position="39"/>
    </location>
</feature>
<dbReference type="OrthoDB" id="662905at2759"/>
<dbReference type="EMBL" id="CM004397">
    <property type="protein sequence ID" value="OAY38110.1"/>
    <property type="molecule type" value="Genomic_DNA"/>
</dbReference>
<dbReference type="AlphaFoldDB" id="A0A2C9V372"/>
<feature type="region of interest" description="Disordered" evidence="3">
    <location>
        <begin position="1"/>
        <end position="72"/>
    </location>
</feature>
<evidence type="ECO:0000313" key="5">
    <source>
        <dbReference type="Proteomes" id="UP000091857"/>
    </source>
</evidence>
<evidence type="ECO:0000313" key="4">
    <source>
        <dbReference type="EMBL" id="OAY38110.1"/>
    </source>
</evidence>
<dbReference type="Gramene" id="Manes.11G153500.1.v8.1">
    <property type="protein sequence ID" value="Manes.11G153500.1.v8.1.CDS.1"/>
    <property type="gene ID" value="Manes.11G153500.v8.1"/>
</dbReference>
<evidence type="ECO:0000256" key="2">
    <source>
        <dbReference type="ARBA" id="ARBA00023306"/>
    </source>
</evidence>
<keyword evidence="2" id="KW-0131">Cell cycle</keyword>
<dbReference type="PANTHER" id="PTHR33142:SF89">
    <property type="entry name" value="CYCLIN-DEPENDENT PROTEIN KINASE INHIBITOR SMR2"/>
    <property type="match status" value="1"/>
</dbReference>
<dbReference type="InterPro" id="IPR040389">
    <property type="entry name" value="SMR"/>
</dbReference>
<gene>
    <name evidence="4" type="ORF">MANES_11G153500v8</name>
</gene>
<keyword evidence="5" id="KW-1185">Reference proteome</keyword>
<dbReference type="OMA" id="QEECKTP"/>
<comment type="caution">
    <text evidence="4">The sequence shown here is derived from an EMBL/GenBank/DDBJ whole genome shotgun (WGS) entry which is preliminary data.</text>
</comment>
<evidence type="ECO:0000256" key="1">
    <source>
        <dbReference type="ARBA" id="ARBA00023013"/>
    </source>
</evidence>
<evidence type="ECO:0000256" key="3">
    <source>
        <dbReference type="SAM" id="MobiDB-lite"/>
    </source>
</evidence>
<dbReference type="PANTHER" id="PTHR33142">
    <property type="entry name" value="CYCLIN-DEPENDENT PROTEIN KINASE INHIBITOR SMR13"/>
    <property type="match status" value="1"/>
</dbReference>
<name>A0A2C9V372_MANES</name>
<protein>
    <recommendedName>
        <fullName evidence="6">Cyclin-dependent protein kinase inhibitor</fullName>
    </recommendedName>
</protein>